<keyword evidence="5" id="KW-0169">Cobalamin biosynthesis</keyword>
<gene>
    <name evidence="10" type="ORF">DEU29_10214</name>
</gene>
<comment type="subcellular location">
    <subcellularLocation>
        <location evidence="1">Cell membrane</location>
        <topology evidence="1">Multi-pass membrane protein</topology>
    </subcellularLocation>
</comment>
<keyword evidence="11" id="KW-1185">Reference proteome</keyword>
<evidence type="ECO:0000256" key="5">
    <source>
        <dbReference type="ARBA" id="ARBA00022573"/>
    </source>
</evidence>
<dbReference type="PANTHER" id="PTHR34308">
    <property type="entry name" value="COBALAMIN BIOSYNTHESIS PROTEIN CBIB"/>
    <property type="match status" value="1"/>
</dbReference>
<comment type="caution">
    <text evidence="10">The sequence shown here is derived from an EMBL/GenBank/DDBJ whole genome shotgun (WGS) entry which is preliminary data.</text>
</comment>
<protein>
    <submittedName>
        <fullName evidence="10">Cobalamin biosynthesis protein CobD/CbiB</fullName>
    </submittedName>
</protein>
<evidence type="ECO:0000256" key="4">
    <source>
        <dbReference type="ARBA" id="ARBA00022475"/>
    </source>
</evidence>
<evidence type="ECO:0000256" key="1">
    <source>
        <dbReference type="ARBA" id="ARBA00004651"/>
    </source>
</evidence>
<reference evidence="10 11" key="1">
    <citation type="submission" date="2019-03" db="EMBL/GenBank/DDBJ databases">
        <title>Freshwater and sediment microbial communities from various areas in North America, analyzing microbe dynamics in response to fracking.</title>
        <authorList>
            <person name="Lamendella R."/>
        </authorList>
    </citation>
    <scope>NUCLEOTIDE SEQUENCE [LARGE SCALE GENOMIC DNA]</scope>
    <source>
        <strain evidence="10 11">18_TX</strain>
    </source>
</reference>
<evidence type="ECO:0000256" key="6">
    <source>
        <dbReference type="ARBA" id="ARBA00022692"/>
    </source>
</evidence>
<evidence type="ECO:0000256" key="8">
    <source>
        <dbReference type="ARBA" id="ARBA00023136"/>
    </source>
</evidence>
<keyword evidence="4" id="KW-1003">Cell membrane</keyword>
<proteinExistence type="inferred from homology"/>
<comment type="pathway">
    <text evidence="2">Cofactor biosynthesis; adenosylcobalamin biosynthesis.</text>
</comment>
<organism evidence="10 11">
    <name type="scientific">Idiomarina aquatica</name>
    <dbReference type="NCBI Taxonomy" id="1327752"/>
    <lineage>
        <taxon>Bacteria</taxon>
        <taxon>Pseudomonadati</taxon>
        <taxon>Pseudomonadota</taxon>
        <taxon>Gammaproteobacteria</taxon>
        <taxon>Alteromonadales</taxon>
        <taxon>Idiomarinaceae</taxon>
        <taxon>Idiomarina</taxon>
    </lineage>
</organism>
<dbReference type="PANTHER" id="PTHR34308:SF1">
    <property type="entry name" value="COBALAMIN BIOSYNTHESIS PROTEIN CBIB"/>
    <property type="match status" value="1"/>
</dbReference>
<evidence type="ECO:0000313" key="11">
    <source>
        <dbReference type="Proteomes" id="UP000295531"/>
    </source>
</evidence>
<keyword evidence="8 9" id="KW-0472">Membrane</keyword>
<dbReference type="Proteomes" id="UP000295531">
    <property type="component" value="Unassembled WGS sequence"/>
</dbReference>
<evidence type="ECO:0000256" key="3">
    <source>
        <dbReference type="ARBA" id="ARBA00006263"/>
    </source>
</evidence>
<comment type="similarity">
    <text evidence="3">Belongs to the CobD/CbiB family.</text>
</comment>
<dbReference type="EMBL" id="SNXI01000002">
    <property type="protein sequence ID" value="TDP40114.1"/>
    <property type="molecule type" value="Genomic_DNA"/>
</dbReference>
<dbReference type="GO" id="GO:0005886">
    <property type="term" value="C:plasma membrane"/>
    <property type="evidence" value="ECO:0007669"/>
    <property type="project" value="UniProtKB-SubCell"/>
</dbReference>
<dbReference type="UniPathway" id="UPA00148"/>
<dbReference type="InterPro" id="IPR004485">
    <property type="entry name" value="Cobalamin_biosynth_CobD/CbiB"/>
</dbReference>
<evidence type="ECO:0000256" key="2">
    <source>
        <dbReference type="ARBA" id="ARBA00004953"/>
    </source>
</evidence>
<feature type="transmembrane region" description="Helical" evidence="9">
    <location>
        <begin position="205"/>
        <end position="228"/>
    </location>
</feature>
<dbReference type="Pfam" id="PF03186">
    <property type="entry name" value="CobD_Cbib"/>
    <property type="match status" value="1"/>
</dbReference>
<evidence type="ECO:0000313" key="10">
    <source>
        <dbReference type="EMBL" id="TDP40114.1"/>
    </source>
</evidence>
<sequence length="317" mass="35803">MNTHDLYTLLISSPILALIALALERWLPWPEQWHPLPMFRLFAQYLQTKVNKPGYSPEQQRFAGAMAVVMLLFISLVPTAIVVYAADFSEILGALVLLACLRRQHYLKLLNKVDALALKQQKRAARALLARIDYRDTDQLSVHGLVKATAELRAVSIIHHRWAPILAWLLGGPILALALRLISELYTLWPISVSRYRTFGLPARAAYVLLIGPVTLLLTVTALLIAAFSNARPAEPIKNSRAWVWPTGKWLDSLSRCHDIALGGPIKVQGTRIERQRFAGRAPEQHNAQFRRAIARWHGYLILLLIVAVLLLFIYRP</sequence>
<dbReference type="RefSeq" id="WP_133538591.1">
    <property type="nucleotide sequence ID" value="NZ_SNXI01000002.1"/>
</dbReference>
<name>A0A4R6PQ64_9GAMM</name>
<keyword evidence="7 9" id="KW-1133">Transmembrane helix</keyword>
<feature type="transmembrane region" description="Helical" evidence="9">
    <location>
        <begin position="162"/>
        <end position="182"/>
    </location>
</feature>
<feature type="transmembrane region" description="Helical" evidence="9">
    <location>
        <begin position="6"/>
        <end position="23"/>
    </location>
</feature>
<keyword evidence="6 9" id="KW-0812">Transmembrane</keyword>
<dbReference type="GO" id="GO:0009236">
    <property type="term" value="P:cobalamin biosynthetic process"/>
    <property type="evidence" value="ECO:0007669"/>
    <property type="project" value="UniProtKB-UniPathway"/>
</dbReference>
<feature type="transmembrane region" description="Helical" evidence="9">
    <location>
        <begin position="297"/>
        <end position="315"/>
    </location>
</feature>
<accession>A0A4R6PQ64</accession>
<evidence type="ECO:0000256" key="7">
    <source>
        <dbReference type="ARBA" id="ARBA00022989"/>
    </source>
</evidence>
<evidence type="ECO:0000256" key="9">
    <source>
        <dbReference type="SAM" id="Phobius"/>
    </source>
</evidence>
<dbReference type="AlphaFoldDB" id="A0A4R6PQ64"/>
<feature type="transmembrane region" description="Helical" evidence="9">
    <location>
        <begin position="61"/>
        <end position="77"/>
    </location>
</feature>
<dbReference type="GO" id="GO:0048472">
    <property type="term" value="F:threonine-phosphate decarboxylase activity"/>
    <property type="evidence" value="ECO:0007669"/>
    <property type="project" value="InterPro"/>
</dbReference>
<dbReference type="OrthoDB" id="5586491at2"/>